<dbReference type="Proteomes" id="UP001203136">
    <property type="component" value="Unassembled WGS sequence"/>
</dbReference>
<dbReference type="AlphaFoldDB" id="A0AAW6AW95"/>
<sequence>MLHEMNQMPDVHTLNVNDNFNGAQNNRGVDSDFSVMPDNNMVDPGFSVMPDNNMIDPDFSVFPDNDVIDPDFSVMPDNGVIDPDFSVPPVWFPGGPGPVIPCGNCLPMPQPTRGFSIRFLNASPVHSNLTIQVDNRTILTNMDFAEVSRYRQYSRGFHRITIMAPNGLVYLQQNMFFGYNSTIAIVSINNRMAINAFPDGGCNTSFNTSCLRVCNLAYASGAVNVTLPNAFMSFTNTQPGNAGSFSRLQSGTYSVNVARSARPAVNLLSTFINLNPNRIYTLYVMNWNPSPDTIRILLVEDMR</sequence>
<proteinExistence type="predicted"/>
<organism evidence="2 4">
    <name type="scientific">Clostridium symbiosum</name>
    <name type="common">Bacteroides symbiosus</name>
    <dbReference type="NCBI Taxonomy" id="1512"/>
    <lineage>
        <taxon>Bacteria</taxon>
        <taxon>Bacillati</taxon>
        <taxon>Bacillota</taxon>
        <taxon>Clostridia</taxon>
        <taxon>Lachnospirales</taxon>
        <taxon>Lachnospiraceae</taxon>
        <taxon>Otoolea</taxon>
    </lineage>
</organism>
<dbReference type="EMBL" id="JAQLGM010000039">
    <property type="protein sequence ID" value="MDB2001448.1"/>
    <property type="molecule type" value="Genomic_DNA"/>
</dbReference>
<dbReference type="EMBL" id="JAINVB010000001">
    <property type="protein sequence ID" value="MCK0086630.1"/>
    <property type="molecule type" value="Genomic_DNA"/>
</dbReference>
<reference evidence="2" key="1">
    <citation type="journal article" date="2022" name="Cell Host Microbe">
        <title>Colonization of the live biotherapeutic product VE303 and modulation of the microbiota and metabolites in healthy volunteers.</title>
        <authorList>
            <person name="Dsouza M."/>
            <person name="Menon R."/>
            <person name="Crossette E."/>
            <person name="Bhattarai S.K."/>
            <person name="Schneider J."/>
            <person name="Kim Y.G."/>
            <person name="Reddy S."/>
            <person name="Caballero S."/>
            <person name="Felix C."/>
            <person name="Cornacchione L."/>
            <person name="Hendrickson J."/>
            <person name="Watson A.R."/>
            <person name="Minot S.S."/>
            <person name="Greenfield N."/>
            <person name="Schopf L."/>
            <person name="Szabady R."/>
            <person name="Patarroyo J."/>
            <person name="Smith W."/>
            <person name="Harrison P."/>
            <person name="Kuijper E.J."/>
            <person name="Kelly C.P."/>
            <person name="Olle B."/>
            <person name="Bobilev D."/>
            <person name="Silber J.L."/>
            <person name="Bucci V."/>
            <person name="Roberts B."/>
            <person name="Faith J."/>
            <person name="Norman J.M."/>
        </authorList>
    </citation>
    <scope>NUCLEOTIDE SEQUENCE</scope>
    <source>
        <strain evidence="2">VE303-04</strain>
    </source>
</reference>
<feature type="domain" description="DUF4397" evidence="1">
    <location>
        <begin position="116"/>
        <end position="226"/>
    </location>
</feature>
<evidence type="ECO:0000259" key="1">
    <source>
        <dbReference type="Pfam" id="PF14344"/>
    </source>
</evidence>
<dbReference type="Proteomes" id="UP001300871">
    <property type="component" value="Unassembled WGS sequence"/>
</dbReference>
<gene>
    <name evidence="2" type="ORF">K5I21_12240</name>
    <name evidence="3" type="ORF">PM006_14675</name>
</gene>
<evidence type="ECO:0000313" key="4">
    <source>
        <dbReference type="Proteomes" id="UP001203136"/>
    </source>
</evidence>
<dbReference type="RefSeq" id="WP_009296125.1">
    <property type="nucleotide sequence ID" value="NZ_BAABZD010000011.1"/>
</dbReference>
<evidence type="ECO:0000313" key="3">
    <source>
        <dbReference type="EMBL" id="MDB2001448.1"/>
    </source>
</evidence>
<dbReference type="InterPro" id="IPR025510">
    <property type="entry name" value="DUF4397"/>
</dbReference>
<dbReference type="Pfam" id="PF14344">
    <property type="entry name" value="DUF4397"/>
    <property type="match status" value="1"/>
</dbReference>
<dbReference type="GeneID" id="57970187"/>
<accession>A0AAW6AW95</accession>
<comment type="caution">
    <text evidence="2">The sequence shown here is derived from an EMBL/GenBank/DDBJ whole genome shotgun (WGS) entry which is preliminary data.</text>
</comment>
<name>A0AAW6AW95_CLOSY</name>
<evidence type="ECO:0000313" key="2">
    <source>
        <dbReference type="EMBL" id="MCK0086630.1"/>
    </source>
</evidence>
<reference evidence="3" key="2">
    <citation type="submission" date="2023-01" db="EMBL/GenBank/DDBJ databases">
        <title>Human gut microbiome strain richness.</title>
        <authorList>
            <person name="Chen-Liaw A."/>
        </authorList>
    </citation>
    <scope>NUCLEOTIDE SEQUENCE</scope>
    <source>
        <strain evidence="3">B1_m1001713B170214d0_201011</strain>
    </source>
</reference>
<protein>
    <submittedName>
        <fullName evidence="2">DUF4397 domain-containing protein</fullName>
    </submittedName>
</protein>